<evidence type="ECO:0000313" key="10">
    <source>
        <dbReference type="Proteomes" id="UP000006620"/>
    </source>
</evidence>
<keyword evidence="7" id="KW-0732">Signal</keyword>
<feature type="domain" description="Glycoside hydrolase family 3 N-terminal" evidence="8">
    <location>
        <begin position="73"/>
        <end position="395"/>
    </location>
</feature>
<evidence type="ECO:0000256" key="6">
    <source>
        <dbReference type="SAM" id="MobiDB-lite"/>
    </source>
</evidence>
<dbReference type="Proteomes" id="UP000006620">
    <property type="component" value="Chromosome"/>
</dbReference>
<dbReference type="InterPro" id="IPR001764">
    <property type="entry name" value="Glyco_hydro_3_N"/>
</dbReference>
<dbReference type="EMBL" id="CP002869">
    <property type="protein sequence ID" value="AEI38980.1"/>
    <property type="molecule type" value="Genomic_DNA"/>
</dbReference>
<dbReference type="GO" id="GO:0005975">
    <property type="term" value="P:carbohydrate metabolic process"/>
    <property type="evidence" value="ECO:0007669"/>
    <property type="project" value="InterPro"/>
</dbReference>
<dbReference type="NCBIfam" id="NF003740">
    <property type="entry name" value="PRK05337.1"/>
    <property type="match status" value="1"/>
</dbReference>
<dbReference type="SUPFAM" id="SSF51445">
    <property type="entry name" value="(Trans)glycosidases"/>
    <property type="match status" value="1"/>
</dbReference>
<evidence type="ECO:0000256" key="5">
    <source>
        <dbReference type="ARBA" id="ARBA00023295"/>
    </source>
</evidence>
<protein>
    <recommendedName>
        <fullName evidence="3">beta-N-acetylhexosaminidase</fullName>
        <ecNumber evidence="3">3.2.1.52</ecNumber>
    </recommendedName>
</protein>
<dbReference type="InterPro" id="IPR050226">
    <property type="entry name" value="NagZ_Beta-hexosaminidase"/>
</dbReference>
<evidence type="ECO:0000259" key="8">
    <source>
        <dbReference type="Pfam" id="PF00933"/>
    </source>
</evidence>
<comment type="catalytic activity">
    <reaction evidence="1">
        <text>Hydrolysis of terminal non-reducing N-acetyl-D-hexosamine residues in N-acetyl-beta-D-hexosaminides.</text>
        <dbReference type="EC" id="3.2.1.52"/>
    </reaction>
</comment>
<keyword evidence="4 9" id="KW-0378">Hydrolase</keyword>
<evidence type="ECO:0000313" key="9">
    <source>
        <dbReference type="EMBL" id="AEI38980.1"/>
    </source>
</evidence>
<dbReference type="KEGG" id="pms:KNP414_00355"/>
<dbReference type="Pfam" id="PF00933">
    <property type="entry name" value="Glyco_hydro_3"/>
    <property type="match status" value="1"/>
</dbReference>
<gene>
    <name evidence="9" type="ordered locus">KNP414_00355</name>
</gene>
<dbReference type="RefSeq" id="WP_013914146.1">
    <property type="nucleotide sequence ID" value="NC_015690.1"/>
</dbReference>
<evidence type="ECO:0000256" key="4">
    <source>
        <dbReference type="ARBA" id="ARBA00022801"/>
    </source>
</evidence>
<dbReference type="AlphaFoldDB" id="F8FNE3"/>
<dbReference type="HOGENOM" id="CLU_008392_0_3_9"/>
<dbReference type="Gene3D" id="3.20.20.300">
    <property type="entry name" value="Glycoside hydrolase, family 3, N-terminal domain"/>
    <property type="match status" value="1"/>
</dbReference>
<dbReference type="GO" id="GO:0009254">
    <property type="term" value="P:peptidoglycan turnover"/>
    <property type="evidence" value="ECO:0007669"/>
    <property type="project" value="TreeGrafter"/>
</dbReference>
<reference evidence="9 10" key="2">
    <citation type="journal article" date="2013" name="Genome Announc.">
        <title>Genome Sequence of Growth-Improving Paenibacillus mucilaginosus Strain KNP414.</title>
        <authorList>
            <person name="Lu J.J."/>
            <person name="Wang J.F."/>
            <person name="Hu X.F."/>
        </authorList>
    </citation>
    <scope>NUCLEOTIDE SEQUENCE [LARGE SCALE GENOMIC DNA]</scope>
    <source>
        <strain evidence="9 10">KNP414</strain>
    </source>
</reference>
<dbReference type="InterPro" id="IPR036962">
    <property type="entry name" value="Glyco_hydro_3_N_sf"/>
</dbReference>
<dbReference type="PANTHER" id="PTHR30480:SF13">
    <property type="entry name" value="BETA-HEXOSAMINIDASE"/>
    <property type="match status" value="1"/>
</dbReference>
<feature type="region of interest" description="Disordered" evidence="6">
    <location>
        <begin position="24"/>
        <end position="62"/>
    </location>
</feature>
<proteinExistence type="inferred from homology"/>
<feature type="signal peptide" evidence="7">
    <location>
        <begin position="1"/>
        <end position="18"/>
    </location>
</feature>
<name>F8FNE3_PAEMK</name>
<feature type="compositionally biased region" description="Polar residues" evidence="6">
    <location>
        <begin position="35"/>
        <end position="44"/>
    </location>
</feature>
<sequence length="434" mass="45969">MKKAARWLCLLLGLAAAAGIEGCGSQSPVPPAGQQPPQSLQPERSGNEAAQEPVEPAMKPRDDIRDRVEAMSLDEKVGQLLLVGLEGTEVDGRAREWIHTYHAGGFILFRDNIQNTAQLAKLVGDLKEANRSSGGVPLWLSLDEEGGRVSRMPAELTKPPSAAAVGRADKPAASLAVGRAVGRELAAFGMNMNFAPVLDVFSNPANTVIGDRAYGRDPAQVSRIGIQTMKGLQSQQVAAVVKHFPGHGDTVEDSHYGLPVVAHDLERLRKLELKPFAEAITSGADAVMVAHILLPKLDAEAPASLSRRIVTGLLREEMGFGGVVVTDDLVMGAITKRYDLGQAGVQAVAAGVDVLLVGHGHEAGTAVFSAVKRAVQEGVITEARLKESVTRILRLKAKYRLTDERPGAVDTAALNAGLKNAMKELEVTAPAEGK</sequence>
<dbReference type="PATRIC" id="fig|1036673.3.peg.310"/>
<evidence type="ECO:0000256" key="3">
    <source>
        <dbReference type="ARBA" id="ARBA00012663"/>
    </source>
</evidence>
<reference evidence="10" key="1">
    <citation type="submission" date="2011-06" db="EMBL/GenBank/DDBJ databases">
        <title>Complete genome sequence of Paenibacillus mucilaginosus KNP414.</title>
        <authorList>
            <person name="Wang J."/>
            <person name="Hu S."/>
            <person name="Hu X."/>
            <person name="Zhang B."/>
            <person name="Dong D."/>
            <person name="Zhang S."/>
            <person name="Zhao K."/>
            <person name="Wu D."/>
        </authorList>
    </citation>
    <scope>NUCLEOTIDE SEQUENCE [LARGE SCALE GENOMIC DNA]</scope>
    <source>
        <strain evidence="10">KNP414</strain>
    </source>
</reference>
<accession>F8FNE3</accession>
<keyword evidence="5" id="KW-0326">Glycosidase</keyword>
<dbReference type="PANTHER" id="PTHR30480">
    <property type="entry name" value="BETA-HEXOSAMINIDASE-RELATED"/>
    <property type="match status" value="1"/>
</dbReference>
<evidence type="ECO:0000256" key="2">
    <source>
        <dbReference type="ARBA" id="ARBA00005336"/>
    </source>
</evidence>
<comment type="similarity">
    <text evidence="2">Belongs to the glycosyl hydrolase 3 family.</text>
</comment>
<dbReference type="InterPro" id="IPR017853">
    <property type="entry name" value="GH"/>
</dbReference>
<feature type="chain" id="PRO_5038717567" description="beta-N-acetylhexosaminidase" evidence="7">
    <location>
        <begin position="19"/>
        <end position="434"/>
    </location>
</feature>
<evidence type="ECO:0000256" key="7">
    <source>
        <dbReference type="SAM" id="SignalP"/>
    </source>
</evidence>
<evidence type="ECO:0000256" key="1">
    <source>
        <dbReference type="ARBA" id="ARBA00001231"/>
    </source>
</evidence>
<dbReference type="GO" id="GO:0004563">
    <property type="term" value="F:beta-N-acetylhexosaminidase activity"/>
    <property type="evidence" value="ECO:0007669"/>
    <property type="project" value="UniProtKB-EC"/>
</dbReference>
<organism evidence="9 10">
    <name type="scientific">Paenibacillus mucilaginosus (strain KNP414)</name>
    <dbReference type="NCBI Taxonomy" id="1036673"/>
    <lineage>
        <taxon>Bacteria</taxon>
        <taxon>Bacillati</taxon>
        <taxon>Bacillota</taxon>
        <taxon>Bacilli</taxon>
        <taxon>Bacillales</taxon>
        <taxon>Paenibacillaceae</taxon>
        <taxon>Paenibacillus</taxon>
    </lineage>
</organism>
<dbReference type="EC" id="3.2.1.52" evidence="3"/>